<dbReference type="EMBL" id="CAAALY010250118">
    <property type="protein sequence ID" value="VEL35561.1"/>
    <property type="molecule type" value="Genomic_DNA"/>
</dbReference>
<evidence type="ECO:0000313" key="2">
    <source>
        <dbReference type="EMBL" id="VEL35561.1"/>
    </source>
</evidence>
<organism evidence="2 3">
    <name type="scientific">Protopolystoma xenopodis</name>
    <dbReference type="NCBI Taxonomy" id="117903"/>
    <lineage>
        <taxon>Eukaryota</taxon>
        <taxon>Metazoa</taxon>
        <taxon>Spiralia</taxon>
        <taxon>Lophotrochozoa</taxon>
        <taxon>Platyhelminthes</taxon>
        <taxon>Monogenea</taxon>
        <taxon>Polyopisthocotylea</taxon>
        <taxon>Polystomatidea</taxon>
        <taxon>Polystomatidae</taxon>
        <taxon>Protopolystoma</taxon>
    </lineage>
</organism>
<evidence type="ECO:0000256" key="1">
    <source>
        <dbReference type="SAM" id="MobiDB-lite"/>
    </source>
</evidence>
<protein>
    <submittedName>
        <fullName evidence="2">Uncharacterized protein</fullName>
    </submittedName>
</protein>
<keyword evidence="3" id="KW-1185">Reference proteome</keyword>
<sequence length="80" mass="8083">MRQVTSATTSGLITVPGSQPESGLSGTVSSVDPSGHNLSRGSVSRIASKNAASIAAECRPLVLETNESRVGSTLNPPPHA</sequence>
<dbReference type="AlphaFoldDB" id="A0A3S5CNK7"/>
<feature type="region of interest" description="Disordered" evidence="1">
    <location>
        <begin position="1"/>
        <end position="42"/>
    </location>
</feature>
<name>A0A3S5CNK7_9PLAT</name>
<evidence type="ECO:0000313" key="3">
    <source>
        <dbReference type="Proteomes" id="UP000784294"/>
    </source>
</evidence>
<reference evidence="2" key="1">
    <citation type="submission" date="2018-11" db="EMBL/GenBank/DDBJ databases">
        <authorList>
            <consortium name="Pathogen Informatics"/>
        </authorList>
    </citation>
    <scope>NUCLEOTIDE SEQUENCE</scope>
</reference>
<comment type="caution">
    <text evidence="2">The sequence shown here is derived from an EMBL/GenBank/DDBJ whole genome shotgun (WGS) entry which is preliminary data.</text>
</comment>
<accession>A0A3S5CNK7</accession>
<proteinExistence type="predicted"/>
<gene>
    <name evidence="2" type="ORF">PXEA_LOCUS29001</name>
</gene>
<dbReference type="Proteomes" id="UP000784294">
    <property type="component" value="Unassembled WGS sequence"/>
</dbReference>